<evidence type="ECO:0000256" key="1">
    <source>
        <dbReference type="SAM" id="Phobius"/>
    </source>
</evidence>
<organism evidence="2 3">
    <name type="scientific">Streptomyces griseofuscus</name>
    <dbReference type="NCBI Taxonomy" id="146922"/>
    <lineage>
        <taxon>Bacteria</taxon>
        <taxon>Bacillati</taxon>
        <taxon>Actinomycetota</taxon>
        <taxon>Actinomycetes</taxon>
        <taxon>Kitasatosporales</taxon>
        <taxon>Streptomycetaceae</taxon>
        <taxon>Streptomyces</taxon>
    </lineage>
</organism>
<dbReference type="KEGG" id="sgf:HEP81_00252"/>
<sequence length="55" mass="5573">MLPFTDYAAVAGRTAGSVMPENLAVATVLHGAAALAGATVLRSLLRTYVRLAGSV</sequence>
<feature type="transmembrane region" description="Helical" evidence="1">
    <location>
        <begin position="23"/>
        <end position="45"/>
    </location>
</feature>
<name>A0A7H1PRA9_9ACTN</name>
<gene>
    <name evidence="2" type="ORF">HEP81_00252</name>
</gene>
<accession>A0A7H1PRA9</accession>
<dbReference type="RefSeq" id="WP_157854627.1">
    <property type="nucleotide sequence ID" value="NZ_CP051006.1"/>
</dbReference>
<keyword evidence="1" id="KW-0812">Transmembrane</keyword>
<evidence type="ECO:0000313" key="3">
    <source>
        <dbReference type="Proteomes" id="UP000516422"/>
    </source>
</evidence>
<dbReference type="GeneID" id="91459918"/>
<dbReference type="EMBL" id="CP051006">
    <property type="protein sequence ID" value="QNT90589.1"/>
    <property type="molecule type" value="Genomic_DNA"/>
</dbReference>
<protein>
    <submittedName>
        <fullName evidence="2">Uncharacterized protein</fullName>
    </submittedName>
</protein>
<evidence type="ECO:0000313" key="2">
    <source>
        <dbReference type="EMBL" id="QNT90589.1"/>
    </source>
</evidence>
<reference evidence="2 3" key="1">
    <citation type="submission" date="2020-04" db="EMBL/GenBank/DDBJ databases">
        <title>Characterization and engineering of Streptomyces griseofuscus DSM40191 as a potential heterologous host for expression of BGCs.</title>
        <authorList>
            <person name="Gren T."/>
            <person name="Whitford C.M."/>
            <person name="Mohite O.S."/>
            <person name="Joergensen T.S."/>
            <person name="Nielsen J.B."/>
            <person name="Lee S.Y."/>
            <person name="Weber T."/>
        </authorList>
    </citation>
    <scope>NUCLEOTIDE SEQUENCE [LARGE SCALE GENOMIC DNA]</scope>
    <source>
        <strain evidence="2 3">DSM 40191</strain>
    </source>
</reference>
<dbReference type="AlphaFoldDB" id="A0A7H1PRA9"/>
<keyword evidence="1" id="KW-1133">Transmembrane helix</keyword>
<keyword evidence="1" id="KW-0472">Membrane</keyword>
<proteinExistence type="predicted"/>
<dbReference type="Proteomes" id="UP000516422">
    <property type="component" value="Chromosome"/>
</dbReference>